<dbReference type="STRING" id="1163406.A0A0L0N4S5"/>
<evidence type="ECO:0000256" key="2">
    <source>
        <dbReference type="ARBA" id="ARBA00022598"/>
    </source>
</evidence>
<dbReference type="Gene3D" id="3.30.300.30">
    <property type="match status" value="1"/>
</dbReference>
<dbReference type="PANTHER" id="PTHR24096:SF149">
    <property type="entry name" value="AMP-BINDING DOMAIN-CONTAINING PROTEIN-RELATED"/>
    <property type="match status" value="1"/>
</dbReference>
<sequence>MIYGTADRIAVPDLDLLTLLFDSPHSRAQEHTALHAEARDPLQVITKSRARALTTQFAHFLRHGYGVGASGPGRDIVVTVSTGQSALACVFYGVVAAEGIYSAASPSGTPKDLARQIEDGPGKVLICSGDLRRTALEAAEMAGLPERNVLVLTSYPEAGLESADGSLRCDFGHSLPWRPITDPKVLADRTICILYSSGTTGLPKGVLVSHANVVSEVFIPAAINRRVFDEWHRHGRGFARRMLGHLPTAHIAGVQGYLINPFFEGGIVYWMPAFNLDDFIRYSGELGITCMFTVPPIYAAIAKHPGVKDQFSRIRQATGGAAPLSREIQQAASDKIARDTVVTQVWGLSETTGAVTHTRPGRMDTLGSLSPLLPNVTLRLVDDNDQDVKPGEPGEALVKGPMITKDYHNNPEANKTSFTADGWFRTGDILRMKSDLLYIVDRKKELIKYKGLQVAPAELEGVLLAHPSVADAAVIGVPYGDTEAPRAYVVLAPGARGKLSEAGVAEYVKGQVAAYKQLRGGVVLVDACRGAQRAIFYGRS</sequence>
<evidence type="ECO:0000313" key="6">
    <source>
        <dbReference type="Proteomes" id="UP000036947"/>
    </source>
</evidence>
<proteinExistence type="inferred from homology"/>
<dbReference type="Pfam" id="PF13193">
    <property type="entry name" value="AMP-binding_C"/>
    <property type="match status" value="1"/>
</dbReference>
<keyword evidence="2" id="KW-0436">Ligase</keyword>
<dbReference type="InterPro" id="IPR042099">
    <property type="entry name" value="ANL_N_sf"/>
</dbReference>
<dbReference type="InterPro" id="IPR045851">
    <property type="entry name" value="AMP-bd_C_sf"/>
</dbReference>
<dbReference type="InterPro" id="IPR025110">
    <property type="entry name" value="AMP-bd_C"/>
</dbReference>
<dbReference type="EMBL" id="LFRF01000021">
    <property type="protein sequence ID" value="KND89006.1"/>
    <property type="molecule type" value="Genomic_DNA"/>
</dbReference>
<dbReference type="AlphaFoldDB" id="A0A0L0N4S5"/>
<dbReference type="GO" id="GO:0019748">
    <property type="term" value="P:secondary metabolic process"/>
    <property type="evidence" value="ECO:0007669"/>
    <property type="project" value="TreeGrafter"/>
</dbReference>
<organism evidence="5 6">
    <name type="scientific">Tolypocladium ophioglossoides (strain CBS 100239)</name>
    <name type="common">Snaketongue truffleclub</name>
    <name type="synonym">Elaphocordyceps ophioglossoides</name>
    <dbReference type="NCBI Taxonomy" id="1163406"/>
    <lineage>
        <taxon>Eukaryota</taxon>
        <taxon>Fungi</taxon>
        <taxon>Dikarya</taxon>
        <taxon>Ascomycota</taxon>
        <taxon>Pezizomycotina</taxon>
        <taxon>Sordariomycetes</taxon>
        <taxon>Hypocreomycetidae</taxon>
        <taxon>Hypocreales</taxon>
        <taxon>Ophiocordycipitaceae</taxon>
        <taxon>Tolypocladium</taxon>
    </lineage>
</organism>
<dbReference type="SUPFAM" id="SSF56801">
    <property type="entry name" value="Acetyl-CoA synthetase-like"/>
    <property type="match status" value="1"/>
</dbReference>
<dbReference type="Proteomes" id="UP000036947">
    <property type="component" value="Unassembled WGS sequence"/>
</dbReference>
<gene>
    <name evidence="5" type="ORF">TOPH_06362</name>
</gene>
<evidence type="ECO:0000259" key="4">
    <source>
        <dbReference type="Pfam" id="PF13193"/>
    </source>
</evidence>
<dbReference type="PANTHER" id="PTHR24096">
    <property type="entry name" value="LONG-CHAIN-FATTY-ACID--COA LIGASE"/>
    <property type="match status" value="1"/>
</dbReference>
<evidence type="ECO:0000313" key="5">
    <source>
        <dbReference type="EMBL" id="KND89006.1"/>
    </source>
</evidence>
<protein>
    <submittedName>
        <fullName evidence="5">Putative acyl-coenzyme A synthetase</fullName>
    </submittedName>
</protein>
<feature type="domain" description="AMP-binding enzyme C-terminal" evidence="4">
    <location>
        <begin position="458"/>
        <end position="527"/>
    </location>
</feature>
<reference evidence="5 6" key="1">
    <citation type="journal article" date="2015" name="BMC Genomics">
        <title>The genome of the truffle-parasite Tolypocladium ophioglossoides and the evolution of antifungal peptaibiotics.</title>
        <authorList>
            <person name="Quandt C.A."/>
            <person name="Bushley K.E."/>
            <person name="Spatafora J.W."/>
        </authorList>
    </citation>
    <scope>NUCLEOTIDE SEQUENCE [LARGE SCALE GENOMIC DNA]</scope>
    <source>
        <strain evidence="5 6">CBS 100239</strain>
    </source>
</reference>
<dbReference type="Gene3D" id="3.40.50.12780">
    <property type="entry name" value="N-terminal domain of ligase-like"/>
    <property type="match status" value="1"/>
</dbReference>
<dbReference type="InterPro" id="IPR020845">
    <property type="entry name" value="AMP-binding_CS"/>
</dbReference>
<dbReference type="Pfam" id="PF00501">
    <property type="entry name" value="AMP-binding"/>
    <property type="match status" value="1"/>
</dbReference>
<name>A0A0L0N4S5_TOLOC</name>
<keyword evidence="6" id="KW-1185">Reference proteome</keyword>
<accession>A0A0L0N4S5</accession>
<evidence type="ECO:0000256" key="1">
    <source>
        <dbReference type="ARBA" id="ARBA00006432"/>
    </source>
</evidence>
<dbReference type="PROSITE" id="PS00455">
    <property type="entry name" value="AMP_BINDING"/>
    <property type="match status" value="1"/>
</dbReference>
<comment type="caution">
    <text evidence="5">The sequence shown here is derived from an EMBL/GenBank/DDBJ whole genome shotgun (WGS) entry which is preliminary data.</text>
</comment>
<comment type="similarity">
    <text evidence="1">Belongs to the ATP-dependent AMP-binding enzyme family.</text>
</comment>
<dbReference type="OrthoDB" id="6509636at2759"/>
<feature type="domain" description="AMP-dependent synthetase/ligase" evidence="3">
    <location>
        <begin position="28"/>
        <end position="407"/>
    </location>
</feature>
<dbReference type="GO" id="GO:0016405">
    <property type="term" value="F:CoA-ligase activity"/>
    <property type="evidence" value="ECO:0007669"/>
    <property type="project" value="TreeGrafter"/>
</dbReference>
<evidence type="ECO:0000259" key="3">
    <source>
        <dbReference type="Pfam" id="PF00501"/>
    </source>
</evidence>
<dbReference type="InterPro" id="IPR000873">
    <property type="entry name" value="AMP-dep_synth/lig_dom"/>
</dbReference>